<reference evidence="1 2" key="1">
    <citation type="submission" date="2014-10" db="EMBL/GenBank/DDBJ databases">
        <title>Draft genome of the hookworm Ancylostoma caninum.</title>
        <authorList>
            <person name="Mitreva M."/>
        </authorList>
    </citation>
    <scope>NUCLEOTIDE SEQUENCE [LARGE SCALE GENOMIC DNA]</scope>
    <source>
        <strain evidence="1 2">Baltimore</strain>
    </source>
</reference>
<evidence type="ECO:0000313" key="2">
    <source>
        <dbReference type="Proteomes" id="UP000252519"/>
    </source>
</evidence>
<comment type="caution">
    <text evidence="1">The sequence shown here is derived from an EMBL/GenBank/DDBJ whole genome shotgun (WGS) entry which is preliminary data.</text>
</comment>
<accession>A0A368F3C6</accession>
<dbReference type="EMBL" id="JOJR01006772">
    <property type="protein sequence ID" value="RCN26604.1"/>
    <property type="molecule type" value="Genomic_DNA"/>
</dbReference>
<name>A0A368F3C6_ANCCA</name>
<organism evidence="1 2">
    <name type="scientific">Ancylostoma caninum</name>
    <name type="common">Dog hookworm</name>
    <dbReference type="NCBI Taxonomy" id="29170"/>
    <lineage>
        <taxon>Eukaryota</taxon>
        <taxon>Metazoa</taxon>
        <taxon>Ecdysozoa</taxon>
        <taxon>Nematoda</taxon>
        <taxon>Chromadorea</taxon>
        <taxon>Rhabditida</taxon>
        <taxon>Rhabditina</taxon>
        <taxon>Rhabditomorpha</taxon>
        <taxon>Strongyloidea</taxon>
        <taxon>Ancylostomatidae</taxon>
        <taxon>Ancylostomatinae</taxon>
        <taxon>Ancylostoma</taxon>
    </lineage>
</organism>
<sequence length="112" mass="12441">LKVVPSKLSLYFTHHSFYTSNTCCSTSVQAFRISMLRAVVLLSIPAALLACTPTPGGQPVQKMFLVQGVTELPLEFAYSTKPLANYPKFARTPQEAMKTIRAYVRRSVRTSL</sequence>
<proteinExistence type="predicted"/>
<gene>
    <name evidence="1" type="ORF">ANCCAN_27669</name>
</gene>
<protein>
    <submittedName>
        <fullName evidence="1">Uncharacterized protein</fullName>
    </submittedName>
</protein>
<keyword evidence="2" id="KW-1185">Reference proteome</keyword>
<evidence type="ECO:0000313" key="1">
    <source>
        <dbReference type="EMBL" id="RCN26604.1"/>
    </source>
</evidence>
<dbReference type="AlphaFoldDB" id="A0A368F3C6"/>
<feature type="non-terminal residue" evidence="1">
    <location>
        <position position="112"/>
    </location>
</feature>
<feature type="non-terminal residue" evidence="1">
    <location>
        <position position="1"/>
    </location>
</feature>
<dbReference type="Proteomes" id="UP000252519">
    <property type="component" value="Unassembled WGS sequence"/>
</dbReference>